<dbReference type="PROSITE" id="PS50112">
    <property type="entry name" value="PAS"/>
    <property type="match status" value="1"/>
</dbReference>
<dbReference type="PANTHER" id="PTHR47429">
    <property type="entry name" value="PROTEIN TWIN LOV 1"/>
    <property type="match status" value="1"/>
</dbReference>
<dbReference type="Gene3D" id="3.30.450.20">
    <property type="entry name" value="PAS domain"/>
    <property type="match status" value="1"/>
</dbReference>
<evidence type="ECO:0000259" key="4">
    <source>
        <dbReference type="PROSITE" id="PS50112"/>
    </source>
</evidence>
<dbReference type="InterPro" id="IPR035965">
    <property type="entry name" value="PAS-like_dom_sf"/>
</dbReference>
<proteinExistence type="predicted"/>
<sequence>MFKEYEKAWEQYRNGLDIVSLPLISWEFYNLPRIEQKEFNAVQSLWNEKVNYNTIISKMKKAIVVTDANFRIIFASSSISEMTGYDYQEIRGRSPKMFQGEKTSEETREKIRIAIKDKKPFKEVILNYRKNGETYYCEIEAHPKFDKNGNFLNYIAFEQAA</sequence>
<keyword evidence="6" id="KW-1185">Reference proteome</keyword>
<dbReference type="PANTHER" id="PTHR47429:SF2">
    <property type="entry name" value="PROTEIN TWIN LOV 1"/>
    <property type="match status" value="1"/>
</dbReference>
<dbReference type="CDD" id="cd00130">
    <property type="entry name" value="PAS"/>
    <property type="match status" value="1"/>
</dbReference>
<feature type="domain" description="PAS" evidence="4">
    <location>
        <begin position="48"/>
        <end position="118"/>
    </location>
</feature>
<dbReference type="SUPFAM" id="SSF55785">
    <property type="entry name" value="PYP-like sensor domain (PAS domain)"/>
    <property type="match status" value="1"/>
</dbReference>
<keyword evidence="2" id="KW-0288">FMN</keyword>
<protein>
    <submittedName>
        <fullName evidence="5">PAS domain-containing protein</fullName>
    </submittedName>
</protein>
<organism evidence="5 6">
    <name type="scientific">Flavobacterium jumunjinense</name>
    <dbReference type="NCBI Taxonomy" id="998845"/>
    <lineage>
        <taxon>Bacteria</taxon>
        <taxon>Pseudomonadati</taxon>
        <taxon>Bacteroidota</taxon>
        <taxon>Flavobacteriia</taxon>
        <taxon>Flavobacteriales</taxon>
        <taxon>Flavobacteriaceae</taxon>
        <taxon>Flavobacterium</taxon>
    </lineage>
</organism>
<dbReference type="SMART" id="SM00091">
    <property type="entry name" value="PAS"/>
    <property type="match status" value="1"/>
</dbReference>
<keyword evidence="1" id="KW-0285">Flavoprotein</keyword>
<dbReference type="Pfam" id="PF13426">
    <property type="entry name" value="PAS_9"/>
    <property type="match status" value="1"/>
</dbReference>
<evidence type="ECO:0000313" key="5">
    <source>
        <dbReference type="EMBL" id="MFB9097844.1"/>
    </source>
</evidence>
<dbReference type="Proteomes" id="UP001589607">
    <property type="component" value="Unassembled WGS sequence"/>
</dbReference>
<dbReference type="NCBIfam" id="TIGR00229">
    <property type="entry name" value="sensory_box"/>
    <property type="match status" value="1"/>
</dbReference>
<evidence type="ECO:0000313" key="6">
    <source>
        <dbReference type="Proteomes" id="UP001589607"/>
    </source>
</evidence>
<dbReference type="InterPro" id="IPR000014">
    <property type="entry name" value="PAS"/>
</dbReference>
<evidence type="ECO:0000256" key="2">
    <source>
        <dbReference type="ARBA" id="ARBA00022643"/>
    </source>
</evidence>
<name>A0ABV5GRE9_9FLAO</name>
<reference evidence="5 6" key="1">
    <citation type="submission" date="2024-09" db="EMBL/GenBank/DDBJ databases">
        <authorList>
            <person name="Sun Q."/>
            <person name="Mori K."/>
        </authorList>
    </citation>
    <scope>NUCLEOTIDE SEQUENCE [LARGE SCALE GENOMIC DNA]</scope>
    <source>
        <strain evidence="5 6">CECT 7955</strain>
    </source>
</reference>
<dbReference type="EMBL" id="JBHMEY010000066">
    <property type="protein sequence ID" value="MFB9097844.1"/>
    <property type="molecule type" value="Genomic_DNA"/>
</dbReference>
<dbReference type="RefSeq" id="WP_236458047.1">
    <property type="nucleotide sequence ID" value="NZ_CBCSGE010000008.1"/>
</dbReference>
<keyword evidence="3" id="KW-0157">Chromophore</keyword>
<evidence type="ECO:0000256" key="3">
    <source>
        <dbReference type="ARBA" id="ARBA00022991"/>
    </source>
</evidence>
<accession>A0ABV5GRE9</accession>
<gene>
    <name evidence="5" type="ORF">ACFFVF_15100</name>
</gene>
<comment type="caution">
    <text evidence="5">The sequence shown here is derived from an EMBL/GenBank/DDBJ whole genome shotgun (WGS) entry which is preliminary data.</text>
</comment>
<evidence type="ECO:0000256" key="1">
    <source>
        <dbReference type="ARBA" id="ARBA00022630"/>
    </source>
</evidence>